<dbReference type="InterPro" id="IPR013783">
    <property type="entry name" value="Ig-like_fold"/>
</dbReference>
<feature type="chain" id="PRO_5042007822" description="SDR-like Ig domain-containing protein" evidence="3">
    <location>
        <begin position="33"/>
        <end position="424"/>
    </location>
</feature>
<sequence>MIVSTTPRTRRAAAALAAAAALVLGAAAGASAAPATDATAQILADVRTSTDPWSPDPVVGELFDMTSQGWSGDVPVGTSTVATMTITAKQDLVLRPGNWYSGSEYFDFALSGTCPSSLFGSARMAPGDTCTVTWTIHPVELSSVSAGWSFYATPVDPAGLATGEKVLGQHNLSFMTHVFLTEDVDFGPVTVGSSATRPVTFRNVSAVDALLAVDAPYAPVDLPDRPVEPVLVPAGESLTLDAVYTPTWAYELSSSAWFRTTLPGSDSRATGIVRFSGSGVDPVVDPTDPPVQPTDPPVNPTDPPVNPTDPPVEPTDPPVDPTVPVDPTDPTAPIVDVEVPLAQGVDPSGAGRTDEPSAAAVSAEPTLDVVTVPAGAEAGAGALATTGGGWTTLVLGALTLLCSGLVLRTWARARSARDGARAVL</sequence>
<dbReference type="InterPro" id="IPR006311">
    <property type="entry name" value="TAT_signal"/>
</dbReference>
<evidence type="ECO:0000256" key="1">
    <source>
        <dbReference type="SAM" id="MobiDB-lite"/>
    </source>
</evidence>
<feature type="compositionally biased region" description="Low complexity" evidence="1">
    <location>
        <begin position="322"/>
        <end position="337"/>
    </location>
</feature>
<feature type="signal peptide" evidence="3">
    <location>
        <begin position="1"/>
        <end position="32"/>
    </location>
</feature>
<dbReference type="KEGG" id="sbil:SANBI_003290"/>
<reference evidence="5" key="1">
    <citation type="submission" date="2023-11" db="EMBL/GenBank/DDBJ databases">
        <authorList>
            <person name="Helweg L.P."/>
            <person name="Kiel A."/>
            <person name="Hitz F."/>
            <person name="Ruckert-Reed C."/>
            <person name="Busche T."/>
            <person name="Kaltschmidt B."/>
            <person name="Kaltschmidt C."/>
        </authorList>
    </citation>
    <scope>NUCLEOTIDE SEQUENCE [LARGE SCALE GENOMIC DNA]</scope>
    <source>
        <strain evidence="5">4.1</strain>
    </source>
</reference>
<dbReference type="RefSeq" id="WP_319156962.1">
    <property type="nucleotide sequence ID" value="NZ_CP138359.1"/>
</dbReference>
<feature type="compositionally biased region" description="Pro residues" evidence="1">
    <location>
        <begin position="287"/>
        <end position="321"/>
    </location>
</feature>
<keyword evidence="5" id="KW-1185">Reference proteome</keyword>
<keyword evidence="3" id="KW-0732">Signal</keyword>
<feature type="region of interest" description="Disordered" evidence="1">
    <location>
        <begin position="273"/>
        <end position="364"/>
    </location>
</feature>
<evidence type="ECO:0000256" key="2">
    <source>
        <dbReference type="SAM" id="Phobius"/>
    </source>
</evidence>
<proteinExistence type="predicted"/>
<evidence type="ECO:0000313" key="5">
    <source>
        <dbReference type="Proteomes" id="UP001304340"/>
    </source>
</evidence>
<evidence type="ECO:0000313" key="4">
    <source>
        <dbReference type="EMBL" id="WPF81966.1"/>
    </source>
</evidence>
<dbReference type="GO" id="GO:0005975">
    <property type="term" value="P:carbohydrate metabolic process"/>
    <property type="evidence" value="ECO:0007669"/>
    <property type="project" value="UniProtKB-ARBA"/>
</dbReference>
<dbReference type="PROSITE" id="PS51318">
    <property type="entry name" value="TAT"/>
    <property type="match status" value="1"/>
</dbReference>
<dbReference type="Proteomes" id="UP001304340">
    <property type="component" value="Chromosome"/>
</dbReference>
<dbReference type="EMBL" id="CP138359">
    <property type="protein sequence ID" value="WPF81966.1"/>
    <property type="molecule type" value="Genomic_DNA"/>
</dbReference>
<evidence type="ECO:0008006" key="6">
    <source>
        <dbReference type="Google" id="ProtNLM"/>
    </source>
</evidence>
<keyword evidence="2" id="KW-0812">Transmembrane</keyword>
<keyword evidence="2" id="KW-1133">Transmembrane helix</keyword>
<protein>
    <recommendedName>
        <fullName evidence="6">SDR-like Ig domain-containing protein</fullName>
    </recommendedName>
</protein>
<evidence type="ECO:0000256" key="3">
    <source>
        <dbReference type="SAM" id="SignalP"/>
    </source>
</evidence>
<gene>
    <name evidence="4" type="ORF">SANBI_003290</name>
</gene>
<name>A0AAF0Z7N3_9MICO</name>
<accession>A0AAF0Z7N3</accession>
<organism evidence="4 5">
    <name type="scientific">Sanguibacter biliveldensis</name>
    <dbReference type="NCBI Taxonomy" id="3030830"/>
    <lineage>
        <taxon>Bacteria</taxon>
        <taxon>Bacillati</taxon>
        <taxon>Actinomycetota</taxon>
        <taxon>Actinomycetes</taxon>
        <taxon>Micrococcales</taxon>
        <taxon>Sanguibacteraceae</taxon>
        <taxon>Sanguibacter</taxon>
    </lineage>
</organism>
<feature type="transmembrane region" description="Helical" evidence="2">
    <location>
        <begin position="390"/>
        <end position="411"/>
    </location>
</feature>
<dbReference type="Gene3D" id="2.60.40.10">
    <property type="entry name" value="Immunoglobulins"/>
    <property type="match status" value="1"/>
</dbReference>
<keyword evidence="2" id="KW-0472">Membrane</keyword>
<dbReference type="AlphaFoldDB" id="A0AAF0Z7N3"/>